<dbReference type="AlphaFoldDB" id="A0A061RRV3"/>
<evidence type="ECO:0000256" key="1">
    <source>
        <dbReference type="SAM" id="MobiDB-lite"/>
    </source>
</evidence>
<evidence type="ECO:0000313" key="2">
    <source>
        <dbReference type="EMBL" id="JAC73514.1"/>
    </source>
</evidence>
<protein>
    <submittedName>
        <fullName evidence="2">Uncharacterized protein</fullName>
    </submittedName>
</protein>
<feature type="non-terminal residue" evidence="2">
    <location>
        <position position="1"/>
    </location>
</feature>
<feature type="non-terminal residue" evidence="2">
    <location>
        <position position="80"/>
    </location>
</feature>
<accession>A0A061RRV3</accession>
<dbReference type="EMBL" id="GBEZ01012367">
    <property type="protein sequence ID" value="JAC73514.1"/>
    <property type="molecule type" value="Transcribed_RNA"/>
</dbReference>
<feature type="region of interest" description="Disordered" evidence="1">
    <location>
        <begin position="25"/>
        <end position="50"/>
    </location>
</feature>
<gene>
    <name evidence="2" type="ORF">TSPGSL018_28715</name>
</gene>
<sequence>FAGGIHGGLGVARGLLRDGAQLMRGARPQGGLRGARGGPPIRSPAAAPGQQLRDELADVGLRLFERFPRVDDVIGHLPLP</sequence>
<organism evidence="2">
    <name type="scientific">Tetraselmis sp. GSL018</name>
    <dbReference type="NCBI Taxonomy" id="582737"/>
    <lineage>
        <taxon>Eukaryota</taxon>
        <taxon>Viridiplantae</taxon>
        <taxon>Chlorophyta</taxon>
        <taxon>core chlorophytes</taxon>
        <taxon>Chlorodendrophyceae</taxon>
        <taxon>Chlorodendrales</taxon>
        <taxon>Chlorodendraceae</taxon>
        <taxon>Tetraselmis</taxon>
    </lineage>
</organism>
<proteinExistence type="predicted"/>
<name>A0A061RRV3_9CHLO</name>
<reference evidence="2" key="1">
    <citation type="submission" date="2014-05" db="EMBL/GenBank/DDBJ databases">
        <title>The transcriptome of the halophilic microalga Tetraselmis sp. GSL018 isolated from the Great Salt Lake, Utah.</title>
        <authorList>
            <person name="Jinkerson R.E."/>
            <person name="D'Adamo S."/>
            <person name="Posewitz M.C."/>
        </authorList>
    </citation>
    <scope>NUCLEOTIDE SEQUENCE</scope>
    <source>
        <strain evidence="2">GSL018</strain>
    </source>
</reference>